<dbReference type="AlphaFoldDB" id="A0A397SZD9"/>
<keyword evidence="1" id="KW-1133">Transmembrane helix</keyword>
<dbReference type="Proteomes" id="UP000265703">
    <property type="component" value="Unassembled WGS sequence"/>
</dbReference>
<comment type="caution">
    <text evidence="2">The sequence shown here is derived from an EMBL/GenBank/DDBJ whole genome shotgun (WGS) entry which is preliminary data.</text>
</comment>
<evidence type="ECO:0000256" key="1">
    <source>
        <dbReference type="SAM" id="Phobius"/>
    </source>
</evidence>
<protein>
    <submittedName>
        <fullName evidence="2">Uncharacterized protein</fullName>
    </submittedName>
</protein>
<feature type="transmembrane region" description="Helical" evidence="1">
    <location>
        <begin position="12"/>
        <end position="32"/>
    </location>
</feature>
<evidence type="ECO:0000313" key="2">
    <source>
        <dbReference type="EMBL" id="RIA88154.1"/>
    </source>
</evidence>
<keyword evidence="3" id="KW-1185">Reference proteome</keyword>
<keyword evidence="1" id="KW-0812">Transmembrane</keyword>
<gene>
    <name evidence="2" type="ORF">C1645_255255</name>
</gene>
<evidence type="ECO:0000313" key="3">
    <source>
        <dbReference type="Proteomes" id="UP000265703"/>
    </source>
</evidence>
<sequence length="69" mass="8119">MSLLPNETLLNVFLKLIEMGGLVFLYLIYVFLQSMKNIIIIIIINLLEFEMFFVFNVFANYGGRYHLLP</sequence>
<feature type="transmembrane region" description="Helical" evidence="1">
    <location>
        <begin position="39"/>
        <end position="59"/>
    </location>
</feature>
<name>A0A397SZD9_9GLOM</name>
<reference evidence="2 3" key="1">
    <citation type="submission" date="2018-06" db="EMBL/GenBank/DDBJ databases">
        <title>Comparative genomics reveals the genomic features of Rhizophagus irregularis, R. cerebriforme, R. diaphanum and Gigaspora rosea, and their symbiotic lifestyle signature.</title>
        <authorList>
            <person name="Morin E."/>
            <person name="San Clemente H."/>
            <person name="Chen E.C.H."/>
            <person name="De La Providencia I."/>
            <person name="Hainaut M."/>
            <person name="Kuo A."/>
            <person name="Kohler A."/>
            <person name="Murat C."/>
            <person name="Tang N."/>
            <person name="Roy S."/>
            <person name="Loubradou J."/>
            <person name="Henrissat B."/>
            <person name="Grigoriev I.V."/>
            <person name="Corradi N."/>
            <person name="Roux C."/>
            <person name="Martin F.M."/>
        </authorList>
    </citation>
    <scope>NUCLEOTIDE SEQUENCE [LARGE SCALE GENOMIC DNA]</scope>
    <source>
        <strain evidence="2 3">DAOM 227022</strain>
    </source>
</reference>
<accession>A0A397SZD9</accession>
<proteinExistence type="predicted"/>
<dbReference type="EMBL" id="QKYT01000276">
    <property type="protein sequence ID" value="RIA88154.1"/>
    <property type="molecule type" value="Genomic_DNA"/>
</dbReference>
<organism evidence="2 3">
    <name type="scientific">Glomus cerebriforme</name>
    <dbReference type="NCBI Taxonomy" id="658196"/>
    <lineage>
        <taxon>Eukaryota</taxon>
        <taxon>Fungi</taxon>
        <taxon>Fungi incertae sedis</taxon>
        <taxon>Mucoromycota</taxon>
        <taxon>Glomeromycotina</taxon>
        <taxon>Glomeromycetes</taxon>
        <taxon>Glomerales</taxon>
        <taxon>Glomeraceae</taxon>
        <taxon>Glomus</taxon>
    </lineage>
</organism>
<keyword evidence="1" id="KW-0472">Membrane</keyword>